<evidence type="ECO:0000313" key="3">
    <source>
        <dbReference type="Proteomes" id="UP001155241"/>
    </source>
</evidence>
<dbReference type="AlphaFoldDB" id="A0A9X2FAP4"/>
<dbReference type="EMBL" id="JAMXLR010000004">
    <property type="protein sequence ID" value="MCO6042501.1"/>
    <property type="molecule type" value="Genomic_DNA"/>
</dbReference>
<proteinExistence type="predicted"/>
<gene>
    <name evidence="2" type="ORF">NG895_01140</name>
</gene>
<keyword evidence="3" id="KW-1185">Reference proteome</keyword>
<reference evidence="2" key="1">
    <citation type="submission" date="2022-06" db="EMBL/GenBank/DDBJ databases">
        <title>Aeoliella straminimaris, a novel planctomycete from sediments.</title>
        <authorList>
            <person name="Vitorino I.R."/>
            <person name="Lage O.M."/>
        </authorList>
    </citation>
    <scope>NUCLEOTIDE SEQUENCE</scope>
    <source>
        <strain evidence="2">ICT_H6.2</strain>
    </source>
</reference>
<feature type="transmembrane region" description="Helical" evidence="1">
    <location>
        <begin position="70"/>
        <end position="90"/>
    </location>
</feature>
<keyword evidence="1" id="KW-0472">Membrane</keyword>
<keyword evidence="1" id="KW-1133">Transmembrane helix</keyword>
<evidence type="ECO:0000313" key="2">
    <source>
        <dbReference type="EMBL" id="MCO6042501.1"/>
    </source>
</evidence>
<sequence>MLDQDYTHYPNQVPLPRPLGYQFRQPETRFGLALTGITTAGAIHGGVVVGILFCFRLLVSGMPTQDLSELFCGFVAGICLLGMIAMLYLAVLVLPLAIMSLGLCLVIVRTLGVKVRWSVLGGFGGGLTGYIGTCWLLARASSPSWESALTIVLGPLLATLLGQAGGAWPALAPWVKEEGADPYHQDETQSVLRFDIRQLLIATAWAASILAVLKGLGALGVGSASVLFGGLVFQVASLPLVLRVVKGIRQR</sequence>
<feature type="transmembrane region" description="Helical" evidence="1">
    <location>
        <begin position="119"/>
        <end position="138"/>
    </location>
</feature>
<feature type="transmembrane region" description="Helical" evidence="1">
    <location>
        <begin position="96"/>
        <end position="112"/>
    </location>
</feature>
<feature type="transmembrane region" description="Helical" evidence="1">
    <location>
        <begin position="199"/>
        <end position="220"/>
    </location>
</feature>
<name>A0A9X2FAP4_9BACT</name>
<feature type="transmembrane region" description="Helical" evidence="1">
    <location>
        <begin position="226"/>
        <end position="245"/>
    </location>
</feature>
<protein>
    <submittedName>
        <fullName evidence="2">Uncharacterized protein</fullName>
    </submittedName>
</protein>
<comment type="caution">
    <text evidence="2">The sequence shown here is derived from an EMBL/GenBank/DDBJ whole genome shotgun (WGS) entry which is preliminary data.</text>
</comment>
<feature type="transmembrane region" description="Helical" evidence="1">
    <location>
        <begin position="150"/>
        <end position="171"/>
    </location>
</feature>
<feature type="transmembrane region" description="Helical" evidence="1">
    <location>
        <begin position="30"/>
        <end position="58"/>
    </location>
</feature>
<dbReference type="Proteomes" id="UP001155241">
    <property type="component" value="Unassembled WGS sequence"/>
</dbReference>
<evidence type="ECO:0000256" key="1">
    <source>
        <dbReference type="SAM" id="Phobius"/>
    </source>
</evidence>
<keyword evidence="1" id="KW-0812">Transmembrane</keyword>
<organism evidence="2 3">
    <name type="scientific">Aeoliella straminimaris</name>
    <dbReference type="NCBI Taxonomy" id="2954799"/>
    <lineage>
        <taxon>Bacteria</taxon>
        <taxon>Pseudomonadati</taxon>
        <taxon>Planctomycetota</taxon>
        <taxon>Planctomycetia</taxon>
        <taxon>Pirellulales</taxon>
        <taxon>Lacipirellulaceae</taxon>
        <taxon>Aeoliella</taxon>
    </lineage>
</organism>
<accession>A0A9X2FAP4</accession>
<dbReference type="RefSeq" id="WP_252850603.1">
    <property type="nucleotide sequence ID" value="NZ_JAMXLR010000004.1"/>
</dbReference>